<dbReference type="Gene3D" id="3.30.750.24">
    <property type="entry name" value="STAS domain"/>
    <property type="match status" value="1"/>
</dbReference>
<organism evidence="2 3">
    <name type="scientific">Nonomuraea recticatena</name>
    <dbReference type="NCBI Taxonomy" id="46178"/>
    <lineage>
        <taxon>Bacteria</taxon>
        <taxon>Bacillati</taxon>
        <taxon>Actinomycetota</taxon>
        <taxon>Actinomycetes</taxon>
        <taxon>Streptosporangiales</taxon>
        <taxon>Streptosporangiaceae</taxon>
        <taxon>Nonomuraea</taxon>
    </lineage>
</organism>
<dbReference type="Pfam" id="PF14417">
    <property type="entry name" value="MEDS"/>
    <property type="match status" value="1"/>
</dbReference>
<protein>
    <recommendedName>
        <fullName evidence="1">MEDS domain-containing protein</fullName>
    </recommendedName>
</protein>
<accession>A0ABN3SAX0</accession>
<evidence type="ECO:0000259" key="1">
    <source>
        <dbReference type="Pfam" id="PF14417"/>
    </source>
</evidence>
<keyword evidence="3" id="KW-1185">Reference proteome</keyword>
<dbReference type="InterPro" id="IPR036513">
    <property type="entry name" value="STAS_dom_sf"/>
</dbReference>
<dbReference type="SUPFAM" id="SSF52091">
    <property type="entry name" value="SpoIIaa-like"/>
    <property type="match status" value="1"/>
</dbReference>
<reference evidence="2 3" key="1">
    <citation type="journal article" date="2019" name="Int. J. Syst. Evol. Microbiol.">
        <title>The Global Catalogue of Microorganisms (GCM) 10K type strain sequencing project: providing services to taxonomists for standard genome sequencing and annotation.</title>
        <authorList>
            <consortium name="The Broad Institute Genomics Platform"/>
            <consortium name="The Broad Institute Genome Sequencing Center for Infectious Disease"/>
            <person name="Wu L."/>
            <person name="Ma J."/>
        </authorList>
    </citation>
    <scope>NUCLEOTIDE SEQUENCE [LARGE SCALE GENOMIC DNA]</scope>
    <source>
        <strain evidence="2 3">JCM 6835</strain>
    </source>
</reference>
<dbReference type="Proteomes" id="UP001501666">
    <property type="component" value="Unassembled WGS sequence"/>
</dbReference>
<evidence type="ECO:0000313" key="2">
    <source>
        <dbReference type="EMBL" id="GAA2669711.1"/>
    </source>
</evidence>
<feature type="domain" description="MEDS" evidence="1">
    <location>
        <begin position="17"/>
        <end position="174"/>
    </location>
</feature>
<gene>
    <name evidence="2" type="ORF">GCM10010412_048380</name>
</gene>
<evidence type="ECO:0000313" key="3">
    <source>
        <dbReference type="Proteomes" id="UP001501666"/>
    </source>
</evidence>
<proteinExistence type="predicted"/>
<sequence>MMTLDADTQITDLRLNDHACLTFGEPEELLDLTAAYIRDGLAGGQRVVWLSEEPQGALIELNRRGIATQSTSEAGRMEIRACQDGLLAGQSFAVEHAMGWLRDEMAATEREGYAGLRIALDMSWALRPISGIEQLPAFEEEMAVALSGTSASVLCQYDRDRFDPVTLASVSAFHTRSVAAATYHNDPLLRICRQYAPPGIRLAGQIDQAAEDSLALALAEAIRVDGDITVNMAELSFIDLSCTRMIIDAARSLAPARRVLLRCGGAVAARFVLLGAAAVPGVSLVTVHDR</sequence>
<dbReference type="InterPro" id="IPR025847">
    <property type="entry name" value="MEDS_domain"/>
</dbReference>
<comment type="caution">
    <text evidence="2">The sequence shown here is derived from an EMBL/GenBank/DDBJ whole genome shotgun (WGS) entry which is preliminary data.</text>
</comment>
<name>A0ABN3SAX0_9ACTN</name>
<dbReference type="EMBL" id="BAAATE010000012">
    <property type="protein sequence ID" value="GAA2669711.1"/>
    <property type="molecule type" value="Genomic_DNA"/>
</dbReference>